<accession>A0A6J5SX18</accession>
<gene>
    <name evidence="1" type="ORF">UFOVP1639_20</name>
</gene>
<dbReference type="EMBL" id="LR797486">
    <property type="protein sequence ID" value="CAB4219810.1"/>
    <property type="molecule type" value="Genomic_DNA"/>
</dbReference>
<protein>
    <submittedName>
        <fullName evidence="1">Uncharacterized protein</fullName>
    </submittedName>
</protein>
<organism evidence="1">
    <name type="scientific">uncultured Caudovirales phage</name>
    <dbReference type="NCBI Taxonomy" id="2100421"/>
    <lineage>
        <taxon>Viruses</taxon>
        <taxon>Duplodnaviria</taxon>
        <taxon>Heunggongvirae</taxon>
        <taxon>Uroviricota</taxon>
        <taxon>Caudoviricetes</taxon>
        <taxon>Peduoviridae</taxon>
        <taxon>Maltschvirus</taxon>
        <taxon>Maltschvirus maltsch</taxon>
    </lineage>
</organism>
<name>A0A6J5SX18_9CAUD</name>
<sequence>MATVVQLGKATVFTVGGTDFNDQLRSLSMTKNVPNLDATTLASTSVENAAGLENSETTFTLLGSFLTTEAIQFAFGDVGTTSVIVYEPLAAAPGASSPRYTHTGGFLSSVPLVVAVGELVEITLTYTGGSIVQAISA</sequence>
<evidence type="ECO:0000313" key="1">
    <source>
        <dbReference type="EMBL" id="CAB4219810.1"/>
    </source>
</evidence>
<reference evidence="1" key="1">
    <citation type="submission" date="2020-05" db="EMBL/GenBank/DDBJ databases">
        <authorList>
            <person name="Chiriac C."/>
            <person name="Salcher M."/>
            <person name="Ghai R."/>
            <person name="Kavagutti S V."/>
        </authorList>
    </citation>
    <scope>NUCLEOTIDE SEQUENCE</scope>
</reference>
<proteinExistence type="predicted"/>